<dbReference type="Gene3D" id="1.10.110.10">
    <property type="entry name" value="Plant lipid-transfer and hydrophobic proteins"/>
    <property type="match status" value="1"/>
</dbReference>
<keyword evidence="5" id="KW-1185">Reference proteome</keyword>
<accession>A0ABC9FHF3</accession>
<feature type="signal peptide" evidence="2">
    <location>
        <begin position="1"/>
        <end position="26"/>
    </location>
</feature>
<evidence type="ECO:0000313" key="5">
    <source>
        <dbReference type="Proteomes" id="UP001497457"/>
    </source>
</evidence>
<dbReference type="Pfam" id="PF14368">
    <property type="entry name" value="LTP_2"/>
    <property type="match status" value="1"/>
</dbReference>
<feature type="region of interest" description="Disordered" evidence="1">
    <location>
        <begin position="187"/>
        <end position="223"/>
    </location>
</feature>
<dbReference type="InterPro" id="IPR036312">
    <property type="entry name" value="Bifun_inhib/LTP/seed_sf"/>
</dbReference>
<feature type="compositionally biased region" description="Acidic residues" evidence="1">
    <location>
        <begin position="203"/>
        <end position="213"/>
    </location>
</feature>
<dbReference type="EMBL" id="OZ075116">
    <property type="protein sequence ID" value="CAL5075610.1"/>
    <property type="molecule type" value="Genomic_DNA"/>
</dbReference>
<evidence type="ECO:0000256" key="2">
    <source>
        <dbReference type="SAM" id="SignalP"/>
    </source>
</evidence>
<sequence>MAPSSTFMLLIAFAVVAASLPPSAAARDGGAAKDAAAPAPSASGEAAVHPMGLIDDIVGGIIHFHLPDLPLPAIIPCPPAFPKIPLIPCYNNTPPRPPITECRTTIVKSLPACAGFLAKGSNLSSPLGKCCDGVQPFFVDFSTIFCFCHVINGDADKLLPPAVNHTRAVNLLDSCGFGAGPDQWNSICEQGKEHDDIPPMDAPTDDDDDDDMDAPSPPPPRRH</sequence>
<proteinExistence type="predicted"/>
<reference evidence="5" key="1">
    <citation type="submission" date="2024-06" db="EMBL/GenBank/DDBJ databases">
        <authorList>
            <person name="Ryan C."/>
        </authorList>
    </citation>
    <scope>NUCLEOTIDE SEQUENCE [LARGE SCALE GENOMIC DNA]</scope>
</reference>
<dbReference type="InterPro" id="IPR016140">
    <property type="entry name" value="Bifunc_inhib/LTP/seed_store"/>
</dbReference>
<evidence type="ECO:0000256" key="1">
    <source>
        <dbReference type="SAM" id="MobiDB-lite"/>
    </source>
</evidence>
<protein>
    <recommendedName>
        <fullName evidence="3">Bifunctional inhibitor/plant lipid transfer protein/seed storage helical domain-containing protein</fullName>
    </recommendedName>
</protein>
<organism evidence="4 5">
    <name type="scientific">Urochloa decumbens</name>
    <dbReference type="NCBI Taxonomy" id="240449"/>
    <lineage>
        <taxon>Eukaryota</taxon>
        <taxon>Viridiplantae</taxon>
        <taxon>Streptophyta</taxon>
        <taxon>Embryophyta</taxon>
        <taxon>Tracheophyta</taxon>
        <taxon>Spermatophyta</taxon>
        <taxon>Magnoliopsida</taxon>
        <taxon>Liliopsida</taxon>
        <taxon>Poales</taxon>
        <taxon>Poaceae</taxon>
        <taxon>PACMAD clade</taxon>
        <taxon>Panicoideae</taxon>
        <taxon>Panicodae</taxon>
        <taxon>Paniceae</taxon>
        <taxon>Melinidinae</taxon>
        <taxon>Urochloa</taxon>
    </lineage>
</organism>
<reference evidence="4 5" key="2">
    <citation type="submission" date="2024-10" db="EMBL/GenBank/DDBJ databases">
        <authorList>
            <person name="Ryan C."/>
        </authorList>
    </citation>
    <scope>NUCLEOTIDE SEQUENCE [LARGE SCALE GENOMIC DNA]</scope>
</reference>
<feature type="chain" id="PRO_5044820422" description="Bifunctional inhibitor/plant lipid transfer protein/seed storage helical domain-containing protein" evidence="2">
    <location>
        <begin position="27"/>
        <end position="223"/>
    </location>
</feature>
<dbReference type="Proteomes" id="UP001497457">
    <property type="component" value="Chromosome 6rd"/>
</dbReference>
<evidence type="ECO:0000313" key="4">
    <source>
        <dbReference type="EMBL" id="CAL5075610.1"/>
    </source>
</evidence>
<dbReference type="CDD" id="cd00010">
    <property type="entry name" value="AAI_LTSS"/>
    <property type="match status" value="1"/>
</dbReference>
<evidence type="ECO:0000259" key="3">
    <source>
        <dbReference type="Pfam" id="PF14368"/>
    </source>
</evidence>
<keyword evidence="2" id="KW-0732">Signal</keyword>
<dbReference type="SUPFAM" id="SSF47699">
    <property type="entry name" value="Bifunctional inhibitor/lipid-transfer protein/seed storage 2S albumin"/>
    <property type="match status" value="1"/>
</dbReference>
<feature type="domain" description="Bifunctional inhibitor/plant lipid transfer protein/seed storage helical" evidence="3">
    <location>
        <begin position="94"/>
        <end position="178"/>
    </location>
</feature>
<name>A0ABC9FHF3_9POAL</name>
<dbReference type="AlphaFoldDB" id="A0ABC9FHF3"/>
<gene>
    <name evidence="4" type="ORF">URODEC1_LOCUS105749</name>
</gene>